<name>A0A0B4XM13_9GAMM</name>
<proteinExistence type="predicted"/>
<keyword evidence="2" id="KW-1185">Reference proteome</keyword>
<dbReference type="RefSeq" id="WP_008739001.1">
    <property type="nucleotide sequence ID" value="NZ_CP004387.1"/>
</dbReference>
<sequence>MENPIENPGKSPALPRYALLFPLLILPLGGCNDPGDTGADTAAIADRAEQTLPDSQALTEHYRHTLDDLLDAINDGNPDLAESLSRALLDQSLSLLDSVALRHTDCTEYFDAVRELPAQLPTLDAQAIQNGYVQGRALPDGAAHCHDAAGLLTAPALATAVAREQPDNWQSTTRAHADTARARLDGLRDVLGGEETAAPGKAP</sequence>
<reference evidence="1 2" key="1">
    <citation type="journal article" date="2012" name="J. Bacteriol.">
        <title>Genome sequence of an alkane-degrading bacterium, Alcanivorax pacificus type strain W11-5, isolated from deep sea sediment.</title>
        <authorList>
            <person name="Lai Q."/>
            <person name="Shao Z."/>
        </authorList>
    </citation>
    <scope>NUCLEOTIDE SEQUENCE [LARGE SCALE GENOMIC DNA]</scope>
    <source>
        <strain evidence="1 2">W11-5</strain>
    </source>
</reference>
<dbReference type="Proteomes" id="UP000006764">
    <property type="component" value="Chromosome"/>
</dbReference>
<dbReference type="HOGENOM" id="CLU_1346572_0_0_6"/>
<gene>
    <name evidence="1" type="ORF">S7S_06520</name>
</gene>
<organism evidence="1 2">
    <name type="scientific">Isoalcanivorax pacificus W11-5</name>
    <dbReference type="NCBI Taxonomy" id="391936"/>
    <lineage>
        <taxon>Bacteria</taxon>
        <taxon>Pseudomonadati</taxon>
        <taxon>Pseudomonadota</taxon>
        <taxon>Gammaproteobacteria</taxon>
        <taxon>Oceanospirillales</taxon>
        <taxon>Alcanivoracaceae</taxon>
        <taxon>Isoalcanivorax</taxon>
    </lineage>
</organism>
<dbReference type="AlphaFoldDB" id="A0A0B4XM13"/>
<dbReference type="OrthoDB" id="9855137at2"/>
<evidence type="ECO:0000313" key="1">
    <source>
        <dbReference type="EMBL" id="AJD47720.1"/>
    </source>
</evidence>
<dbReference type="EMBL" id="CP004387">
    <property type="protein sequence ID" value="AJD47720.1"/>
    <property type="molecule type" value="Genomic_DNA"/>
</dbReference>
<evidence type="ECO:0000313" key="2">
    <source>
        <dbReference type="Proteomes" id="UP000006764"/>
    </source>
</evidence>
<dbReference type="KEGG" id="apac:S7S_06520"/>
<accession>A0A0B4XM13</accession>
<protein>
    <submittedName>
        <fullName evidence="1">Uncharacterized protein</fullName>
    </submittedName>
</protein>